<evidence type="ECO:0008006" key="4">
    <source>
        <dbReference type="Google" id="ProtNLM"/>
    </source>
</evidence>
<evidence type="ECO:0000313" key="3">
    <source>
        <dbReference type="Proteomes" id="UP000011115"/>
    </source>
</evidence>
<feature type="compositionally biased region" description="Acidic residues" evidence="1">
    <location>
        <begin position="37"/>
        <end position="53"/>
    </location>
</feature>
<proteinExistence type="predicted"/>
<feature type="compositionally biased region" description="Polar residues" evidence="1">
    <location>
        <begin position="87"/>
        <end position="100"/>
    </location>
</feature>
<keyword evidence="3" id="KW-1185">Reference proteome</keyword>
<name>M1DAH7_SOLTU</name>
<dbReference type="HOGENOM" id="CLU_140033_1_0_1"/>
<dbReference type="Proteomes" id="UP000011115">
    <property type="component" value="Unassembled WGS sequence"/>
</dbReference>
<dbReference type="EnsemblPlants" id="PGSC0003DMT400085887">
    <property type="protein sequence ID" value="PGSC0003DMT400085887"/>
    <property type="gene ID" value="PGSC0003DMG400035458"/>
</dbReference>
<protein>
    <recommendedName>
        <fullName evidence="4">Polyprotein protein</fullName>
    </recommendedName>
</protein>
<reference evidence="3" key="1">
    <citation type="journal article" date="2011" name="Nature">
        <title>Genome sequence and analysis of the tuber crop potato.</title>
        <authorList>
            <consortium name="The Potato Genome Sequencing Consortium"/>
        </authorList>
    </citation>
    <scope>NUCLEOTIDE SEQUENCE [LARGE SCALE GENOMIC DNA]</scope>
    <source>
        <strain evidence="3">cv. DM1-3 516 R44</strain>
    </source>
</reference>
<dbReference type="InParanoid" id="M1DAH7"/>
<feature type="region of interest" description="Disordered" evidence="1">
    <location>
        <begin position="86"/>
        <end position="119"/>
    </location>
</feature>
<evidence type="ECO:0000256" key="1">
    <source>
        <dbReference type="SAM" id="MobiDB-lite"/>
    </source>
</evidence>
<dbReference type="Gramene" id="PGSC0003DMT400085887">
    <property type="protein sequence ID" value="PGSC0003DMT400085887"/>
    <property type="gene ID" value="PGSC0003DMG400035458"/>
</dbReference>
<organism evidence="2 3">
    <name type="scientific">Solanum tuberosum</name>
    <name type="common">Potato</name>
    <dbReference type="NCBI Taxonomy" id="4113"/>
    <lineage>
        <taxon>Eukaryota</taxon>
        <taxon>Viridiplantae</taxon>
        <taxon>Streptophyta</taxon>
        <taxon>Embryophyta</taxon>
        <taxon>Tracheophyta</taxon>
        <taxon>Spermatophyta</taxon>
        <taxon>Magnoliopsida</taxon>
        <taxon>eudicotyledons</taxon>
        <taxon>Gunneridae</taxon>
        <taxon>Pentapetalae</taxon>
        <taxon>asterids</taxon>
        <taxon>lamiids</taxon>
        <taxon>Solanales</taxon>
        <taxon>Solanaceae</taxon>
        <taxon>Solanoideae</taxon>
        <taxon>Solaneae</taxon>
        <taxon>Solanum</taxon>
    </lineage>
</organism>
<dbReference type="AlphaFoldDB" id="M1DAH7"/>
<sequence length="138" mass="14840">MDILTLWGDVPLSDVTTLKMPSVAPSSYVLEVAIDGNADDEKLDEETDEEGLGEDEHGIAETLTELHETEEVIVQATLERFLRETSVVGSSGVTPDSPTLPTVEPGTDAHIDPSLSPPMILLPRIDVPLEVSPPETPE</sequence>
<accession>M1DAH7</accession>
<reference evidence="2" key="2">
    <citation type="submission" date="2015-06" db="UniProtKB">
        <authorList>
            <consortium name="EnsemblPlants"/>
        </authorList>
    </citation>
    <scope>IDENTIFICATION</scope>
    <source>
        <strain evidence="2">DM1-3 516 R44</strain>
    </source>
</reference>
<dbReference type="PaxDb" id="4113-PGSC0003DMT400085887"/>
<evidence type="ECO:0000313" key="2">
    <source>
        <dbReference type="EnsemblPlants" id="PGSC0003DMT400085887"/>
    </source>
</evidence>
<feature type="region of interest" description="Disordered" evidence="1">
    <location>
        <begin position="36"/>
        <end position="56"/>
    </location>
</feature>